<evidence type="ECO:0000259" key="8">
    <source>
        <dbReference type="PROSITE" id="PS51767"/>
    </source>
</evidence>
<dbReference type="InterPro" id="IPR034164">
    <property type="entry name" value="Pepsin-like_dom"/>
</dbReference>
<gene>
    <name evidence="9" type="ORF">PoB_006331400</name>
</gene>
<evidence type="ECO:0000256" key="5">
    <source>
        <dbReference type="PIRSR" id="PIRSR601461-1"/>
    </source>
</evidence>
<keyword evidence="4" id="KW-0378">Hydrolase</keyword>
<feature type="active site" evidence="5">
    <location>
        <position position="308"/>
    </location>
</feature>
<proteinExistence type="inferred from homology"/>
<dbReference type="PANTHER" id="PTHR47966">
    <property type="entry name" value="BETA-SITE APP-CLEAVING ENZYME, ISOFORM A-RELATED"/>
    <property type="match status" value="1"/>
</dbReference>
<feature type="region of interest" description="Disordered" evidence="6">
    <location>
        <begin position="59"/>
        <end position="89"/>
    </location>
</feature>
<evidence type="ECO:0000256" key="7">
    <source>
        <dbReference type="SAM" id="SignalP"/>
    </source>
</evidence>
<dbReference type="PRINTS" id="PR00792">
    <property type="entry name" value="PEPSIN"/>
</dbReference>
<dbReference type="PANTHER" id="PTHR47966:SF51">
    <property type="entry name" value="BETA-SITE APP-CLEAVING ENZYME, ISOFORM A-RELATED"/>
    <property type="match status" value="1"/>
</dbReference>
<evidence type="ECO:0000256" key="2">
    <source>
        <dbReference type="ARBA" id="ARBA00022670"/>
    </source>
</evidence>
<feature type="signal peptide" evidence="7">
    <location>
        <begin position="1"/>
        <end position="19"/>
    </location>
</feature>
<organism evidence="9 10">
    <name type="scientific">Plakobranchus ocellatus</name>
    <dbReference type="NCBI Taxonomy" id="259542"/>
    <lineage>
        <taxon>Eukaryota</taxon>
        <taxon>Metazoa</taxon>
        <taxon>Spiralia</taxon>
        <taxon>Lophotrochozoa</taxon>
        <taxon>Mollusca</taxon>
        <taxon>Gastropoda</taxon>
        <taxon>Heterobranchia</taxon>
        <taxon>Euthyneura</taxon>
        <taxon>Panpulmonata</taxon>
        <taxon>Sacoglossa</taxon>
        <taxon>Placobranchoidea</taxon>
        <taxon>Plakobranchidae</taxon>
        <taxon>Plakobranchus</taxon>
    </lineage>
</organism>
<dbReference type="InterPro" id="IPR021109">
    <property type="entry name" value="Peptidase_aspartic_dom_sf"/>
</dbReference>
<dbReference type="Proteomes" id="UP000735302">
    <property type="component" value="Unassembled WGS sequence"/>
</dbReference>
<evidence type="ECO:0000256" key="3">
    <source>
        <dbReference type="ARBA" id="ARBA00022750"/>
    </source>
</evidence>
<evidence type="ECO:0000256" key="6">
    <source>
        <dbReference type="SAM" id="MobiDB-lite"/>
    </source>
</evidence>
<keyword evidence="7" id="KW-0732">Signal</keyword>
<comment type="similarity">
    <text evidence="1">Belongs to the peptidase A1 family.</text>
</comment>
<dbReference type="EMBL" id="BLXT01007141">
    <property type="protein sequence ID" value="GFO36809.1"/>
    <property type="molecule type" value="Genomic_DNA"/>
</dbReference>
<keyword evidence="2" id="KW-0645">Protease</keyword>
<evidence type="ECO:0000313" key="9">
    <source>
        <dbReference type="EMBL" id="GFO36809.1"/>
    </source>
</evidence>
<dbReference type="PROSITE" id="PS51767">
    <property type="entry name" value="PEPTIDASE_A1"/>
    <property type="match status" value="1"/>
</dbReference>
<evidence type="ECO:0000256" key="4">
    <source>
        <dbReference type="ARBA" id="ARBA00022801"/>
    </source>
</evidence>
<feature type="active site" evidence="5">
    <location>
        <position position="121"/>
    </location>
</feature>
<dbReference type="SUPFAM" id="SSF50630">
    <property type="entry name" value="Acid proteases"/>
    <property type="match status" value="1"/>
</dbReference>
<accession>A0AAV4CY09</accession>
<dbReference type="GO" id="GO:0004190">
    <property type="term" value="F:aspartic-type endopeptidase activity"/>
    <property type="evidence" value="ECO:0007669"/>
    <property type="project" value="UniProtKB-KW"/>
</dbReference>
<dbReference type="FunFam" id="2.40.70.10:FF:000115">
    <property type="entry name" value="Lysosomal aspartic protease"/>
    <property type="match status" value="1"/>
</dbReference>
<name>A0AAV4CY09_9GAST</name>
<dbReference type="CDD" id="cd05471">
    <property type="entry name" value="pepsin_like"/>
    <property type="match status" value="1"/>
</dbReference>
<dbReference type="InterPro" id="IPR033121">
    <property type="entry name" value="PEPTIDASE_A1"/>
</dbReference>
<evidence type="ECO:0000256" key="1">
    <source>
        <dbReference type="ARBA" id="ARBA00007447"/>
    </source>
</evidence>
<dbReference type="Pfam" id="PF00026">
    <property type="entry name" value="Asp"/>
    <property type="match status" value="1"/>
</dbReference>
<evidence type="ECO:0000313" key="10">
    <source>
        <dbReference type="Proteomes" id="UP000735302"/>
    </source>
</evidence>
<reference evidence="9 10" key="1">
    <citation type="journal article" date="2021" name="Elife">
        <title>Chloroplast acquisition without the gene transfer in kleptoplastic sea slugs, Plakobranchus ocellatus.</title>
        <authorList>
            <person name="Maeda T."/>
            <person name="Takahashi S."/>
            <person name="Yoshida T."/>
            <person name="Shimamura S."/>
            <person name="Takaki Y."/>
            <person name="Nagai Y."/>
            <person name="Toyoda A."/>
            <person name="Suzuki Y."/>
            <person name="Arimoto A."/>
            <person name="Ishii H."/>
            <person name="Satoh N."/>
            <person name="Nishiyama T."/>
            <person name="Hasebe M."/>
            <person name="Maruyama T."/>
            <person name="Minagawa J."/>
            <person name="Obokata J."/>
            <person name="Shigenobu S."/>
        </authorList>
    </citation>
    <scope>NUCLEOTIDE SEQUENCE [LARGE SCALE GENOMIC DNA]</scope>
</reference>
<sequence>MHPFTAIFLLAILASICVADILSSVGLGIMKPARTLDPRPKKMLRSKRLHTSYVSRSEKLGSFPQPKTSRLHPSKQEHVKPMSDSPPVSTSEIKLWNLNSTMYYGTIAIGTPGQEFNVIFDTSTSPMWIPSSRNELLYPIFHLRRKYEFSASSTNNNDGKPFSVSYYGKNITGSWGEDVVTFGNITVASQSFGEAASSPDIFDRISIDGVVGLGFRHIFGDKETNVFDNMVSQGLVQAPVFSFYMNRIQARGRQSHLTFGGVNPDFYTGDFTYVNLKPKNKWQFKLFGVQLSTGMEIFYVGGCQAAVDSACALIVGPYMDVITLNLKLGAKQVSMPGPYEMPVHNKVISGFQALRQARAPVAGLEPATEWSLQISGRTH</sequence>
<dbReference type="InterPro" id="IPR001461">
    <property type="entry name" value="Aspartic_peptidase_A1"/>
</dbReference>
<keyword evidence="10" id="KW-1185">Reference proteome</keyword>
<protein>
    <submittedName>
        <fullName evidence="9">Cathepsin d</fullName>
    </submittedName>
</protein>
<dbReference type="AlphaFoldDB" id="A0AAV4CY09"/>
<keyword evidence="3" id="KW-0064">Aspartyl protease</keyword>
<comment type="caution">
    <text evidence="9">The sequence shown here is derived from an EMBL/GenBank/DDBJ whole genome shotgun (WGS) entry which is preliminary data.</text>
</comment>
<feature type="domain" description="Peptidase A1" evidence="8">
    <location>
        <begin position="103"/>
        <end position="379"/>
    </location>
</feature>
<dbReference type="GO" id="GO:0006508">
    <property type="term" value="P:proteolysis"/>
    <property type="evidence" value="ECO:0007669"/>
    <property type="project" value="UniProtKB-KW"/>
</dbReference>
<feature type="chain" id="PRO_5043932400" evidence="7">
    <location>
        <begin position="20"/>
        <end position="379"/>
    </location>
</feature>
<dbReference type="Gene3D" id="2.40.70.10">
    <property type="entry name" value="Acid Proteases"/>
    <property type="match status" value="2"/>
</dbReference>